<evidence type="ECO:0000313" key="1">
    <source>
        <dbReference type="EMBL" id="KAG0462125.1"/>
    </source>
</evidence>
<accession>A0A835PXC2</accession>
<sequence>MPVAVGMAFWGGLLIAGLWFGLLSAQVTCRTWLTVIAERIGEPGAARSEPVAASSLELIGGEQRVGRLWPNGFQ</sequence>
<evidence type="ECO:0000313" key="2">
    <source>
        <dbReference type="Proteomes" id="UP000639772"/>
    </source>
</evidence>
<comment type="caution">
    <text evidence="1">The sequence shown here is derived from an EMBL/GenBank/DDBJ whole genome shotgun (WGS) entry which is preliminary data.</text>
</comment>
<dbReference type="Proteomes" id="UP000639772">
    <property type="component" value="Chromosome 11"/>
</dbReference>
<reference evidence="1 2" key="1">
    <citation type="journal article" date="2020" name="Nat. Food">
        <title>A phased Vanilla planifolia genome enables genetic improvement of flavour and production.</title>
        <authorList>
            <person name="Hasing T."/>
            <person name="Tang H."/>
            <person name="Brym M."/>
            <person name="Khazi F."/>
            <person name="Huang T."/>
            <person name="Chambers A.H."/>
        </authorList>
    </citation>
    <scope>NUCLEOTIDE SEQUENCE [LARGE SCALE GENOMIC DNA]</scope>
    <source>
        <tissue evidence="1">Leaf</tissue>
    </source>
</reference>
<organism evidence="1 2">
    <name type="scientific">Vanilla planifolia</name>
    <name type="common">Vanilla</name>
    <dbReference type="NCBI Taxonomy" id="51239"/>
    <lineage>
        <taxon>Eukaryota</taxon>
        <taxon>Viridiplantae</taxon>
        <taxon>Streptophyta</taxon>
        <taxon>Embryophyta</taxon>
        <taxon>Tracheophyta</taxon>
        <taxon>Spermatophyta</taxon>
        <taxon>Magnoliopsida</taxon>
        <taxon>Liliopsida</taxon>
        <taxon>Asparagales</taxon>
        <taxon>Orchidaceae</taxon>
        <taxon>Vanilloideae</taxon>
        <taxon>Vanilleae</taxon>
        <taxon>Vanilla</taxon>
    </lineage>
</organism>
<dbReference type="EMBL" id="JADCNM010000011">
    <property type="protein sequence ID" value="KAG0462125.1"/>
    <property type="molecule type" value="Genomic_DNA"/>
</dbReference>
<proteinExistence type="predicted"/>
<protein>
    <submittedName>
        <fullName evidence="1">Uncharacterized protein</fullName>
    </submittedName>
</protein>
<dbReference type="AlphaFoldDB" id="A0A835PXC2"/>
<name>A0A835PXC2_VANPL</name>
<gene>
    <name evidence="1" type="ORF">HPP92_020601</name>
</gene>